<dbReference type="Proteomes" id="UP000309992">
    <property type="component" value="Unassembled WGS sequence"/>
</dbReference>
<dbReference type="Gene3D" id="3.40.50.720">
    <property type="entry name" value="NAD(P)-binding Rossmann-like Domain"/>
    <property type="match status" value="1"/>
</dbReference>
<dbReference type="SUPFAM" id="SSF51735">
    <property type="entry name" value="NAD(P)-binding Rossmann-fold domains"/>
    <property type="match status" value="1"/>
</dbReference>
<protein>
    <submittedName>
        <fullName evidence="1">SDR family NAD(P)-dependent oxidoreductase</fullName>
    </submittedName>
</protein>
<dbReference type="Pfam" id="PF00106">
    <property type="entry name" value="adh_short"/>
    <property type="match status" value="1"/>
</dbReference>
<dbReference type="PRINTS" id="PR00081">
    <property type="entry name" value="GDHRDH"/>
</dbReference>
<name>A0ABY2S4H6_9PSEU</name>
<accession>A0ABY2S4H6</accession>
<dbReference type="PANTHER" id="PTHR44147">
    <property type="entry name" value="DEHYDROGENASE/REDUCTASE SDR FAMILY MEMBER 1"/>
    <property type="match status" value="1"/>
</dbReference>
<dbReference type="InterPro" id="IPR036291">
    <property type="entry name" value="NAD(P)-bd_dom_sf"/>
</dbReference>
<gene>
    <name evidence="1" type="ORF">FCN18_17760</name>
</gene>
<dbReference type="EMBL" id="SWMS01000009">
    <property type="protein sequence ID" value="TKG69962.1"/>
    <property type="molecule type" value="Genomic_DNA"/>
</dbReference>
<dbReference type="RefSeq" id="WP_113641279.1">
    <property type="nucleotide sequence ID" value="NZ_SWMS01000009.1"/>
</dbReference>
<evidence type="ECO:0000313" key="1">
    <source>
        <dbReference type="EMBL" id="TKG69962.1"/>
    </source>
</evidence>
<sequence length="305" mass="33328">MGNELAGKVAVVAGGTRGASRGIAIELGRRGAFVYVTGRTSGQERSEVDRPETIEGTVEKIAEAGGEGVAVRVDHLDSAQVAALAERIDREHGRIDVLVDGIWGGDEYIGWGKPVWEMPLHDTLRMIRLGIDAHVITSHHLLPLVIRQQGGLVVEMTDGTAEYNAKFRVGTSLGFYVAKAASHNVARAEAHELREYGCTAVAMTPGWLRSEAMLEHYGVTEQNWRDALVREPHFCISESPVFVGRAVAELAADPDRHRFTGQTLNSGQLARIYDFDDVDGSRPDAWRYVDEVQDPGKPADATGYR</sequence>
<reference evidence="1 2" key="1">
    <citation type="journal article" date="2015" name="Antonie Van Leeuwenhoek">
        <title>Prauserella endophytica sp. nov., an endophytic actinobacterium isolated from Tamarix taklamakanensis.</title>
        <authorList>
            <person name="Liu J.M."/>
            <person name="Habden X."/>
            <person name="Guo L."/>
            <person name="Tuo L."/>
            <person name="Jiang Z.K."/>
            <person name="Liu S.W."/>
            <person name="Liu X.F."/>
            <person name="Chen L."/>
            <person name="Li R.F."/>
            <person name="Zhang Y.Q."/>
            <person name="Sun C.H."/>
        </authorList>
    </citation>
    <scope>NUCLEOTIDE SEQUENCE [LARGE SCALE GENOMIC DNA]</scope>
    <source>
        <strain evidence="1 2">CGMCC 4.7182</strain>
    </source>
</reference>
<keyword evidence="2" id="KW-1185">Reference proteome</keyword>
<evidence type="ECO:0000313" key="2">
    <source>
        <dbReference type="Proteomes" id="UP000309992"/>
    </source>
</evidence>
<dbReference type="PANTHER" id="PTHR44147:SF2">
    <property type="entry name" value="DEHYDROGENASE_REDUCTASE SDR FAMILY MEMBER 1"/>
    <property type="match status" value="1"/>
</dbReference>
<dbReference type="InterPro" id="IPR002347">
    <property type="entry name" value="SDR_fam"/>
</dbReference>
<dbReference type="NCBIfam" id="NF006159">
    <property type="entry name" value="PRK08303.1"/>
    <property type="match status" value="1"/>
</dbReference>
<organism evidence="1 2">
    <name type="scientific">Prauserella endophytica</name>
    <dbReference type="NCBI Taxonomy" id="1592324"/>
    <lineage>
        <taxon>Bacteria</taxon>
        <taxon>Bacillati</taxon>
        <taxon>Actinomycetota</taxon>
        <taxon>Actinomycetes</taxon>
        <taxon>Pseudonocardiales</taxon>
        <taxon>Pseudonocardiaceae</taxon>
        <taxon>Prauserella</taxon>
        <taxon>Prauserella coralliicola group</taxon>
    </lineage>
</organism>
<comment type="caution">
    <text evidence="1">The sequence shown here is derived from an EMBL/GenBank/DDBJ whole genome shotgun (WGS) entry which is preliminary data.</text>
</comment>
<proteinExistence type="predicted"/>